<evidence type="ECO:0000313" key="1">
    <source>
        <dbReference type="EMBL" id="PBK82137.1"/>
    </source>
</evidence>
<accession>A0A2H3CZF2</accession>
<organism evidence="1 2">
    <name type="scientific">Armillaria gallica</name>
    <name type="common">Bulbous honey fungus</name>
    <name type="synonym">Armillaria bulbosa</name>
    <dbReference type="NCBI Taxonomy" id="47427"/>
    <lineage>
        <taxon>Eukaryota</taxon>
        <taxon>Fungi</taxon>
        <taxon>Dikarya</taxon>
        <taxon>Basidiomycota</taxon>
        <taxon>Agaricomycotina</taxon>
        <taxon>Agaricomycetes</taxon>
        <taxon>Agaricomycetidae</taxon>
        <taxon>Agaricales</taxon>
        <taxon>Marasmiineae</taxon>
        <taxon>Physalacriaceae</taxon>
        <taxon>Armillaria</taxon>
    </lineage>
</organism>
<dbReference type="InParanoid" id="A0A2H3CZF2"/>
<dbReference type="AlphaFoldDB" id="A0A2H3CZF2"/>
<keyword evidence="2" id="KW-1185">Reference proteome</keyword>
<dbReference type="EMBL" id="KZ293721">
    <property type="protein sequence ID" value="PBK82137.1"/>
    <property type="molecule type" value="Genomic_DNA"/>
</dbReference>
<sequence length="107" mass="11752">MTRPAEGESTHWFKYTLKGLVCDPVLLLTAYPFPLCSSLVLLSARAGKVFAVLVKTASHDTVSVLDAIILVKAEDDNTSAVSSRRKNRKVNARIRSSIPRTVQTPRV</sequence>
<reference evidence="2" key="1">
    <citation type="journal article" date="2017" name="Nat. Ecol. Evol.">
        <title>Genome expansion and lineage-specific genetic innovations in the forest pathogenic fungi Armillaria.</title>
        <authorList>
            <person name="Sipos G."/>
            <person name="Prasanna A.N."/>
            <person name="Walter M.C."/>
            <person name="O'Connor E."/>
            <person name="Balint B."/>
            <person name="Krizsan K."/>
            <person name="Kiss B."/>
            <person name="Hess J."/>
            <person name="Varga T."/>
            <person name="Slot J."/>
            <person name="Riley R."/>
            <person name="Boka B."/>
            <person name="Rigling D."/>
            <person name="Barry K."/>
            <person name="Lee J."/>
            <person name="Mihaltcheva S."/>
            <person name="LaButti K."/>
            <person name="Lipzen A."/>
            <person name="Waldron R."/>
            <person name="Moloney N.M."/>
            <person name="Sperisen C."/>
            <person name="Kredics L."/>
            <person name="Vagvoelgyi C."/>
            <person name="Patrignani A."/>
            <person name="Fitzpatrick D."/>
            <person name="Nagy I."/>
            <person name="Doyle S."/>
            <person name="Anderson J.B."/>
            <person name="Grigoriev I.V."/>
            <person name="Gueldener U."/>
            <person name="Muensterkoetter M."/>
            <person name="Nagy L.G."/>
        </authorList>
    </citation>
    <scope>NUCLEOTIDE SEQUENCE [LARGE SCALE GENOMIC DNA]</scope>
    <source>
        <strain evidence="2">Ar21-2</strain>
    </source>
</reference>
<name>A0A2H3CZF2_ARMGA</name>
<protein>
    <submittedName>
        <fullName evidence="1">Uncharacterized protein</fullName>
    </submittedName>
</protein>
<evidence type="ECO:0000313" key="2">
    <source>
        <dbReference type="Proteomes" id="UP000217790"/>
    </source>
</evidence>
<gene>
    <name evidence="1" type="ORF">ARMGADRAFT_742754</name>
</gene>
<proteinExistence type="predicted"/>
<dbReference type="Proteomes" id="UP000217790">
    <property type="component" value="Unassembled WGS sequence"/>
</dbReference>